<comment type="caution">
    <text evidence="3">The sequence shown here is derived from an EMBL/GenBank/DDBJ whole genome shotgun (WGS) entry which is preliminary data.</text>
</comment>
<evidence type="ECO:0000256" key="2">
    <source>
        <dbReference type="SAM" id="Phobius"/>
    </source>
</evidence>
<keyword evidence="2" id="KW-0472">Membrane</keyword>
<dbReference type="Proteomes" id="UP000093080">
    <property type="component" value="Unassembled WGS sequence"/>
</dbReference>
<dbReference type="Pfam" id="PF05137">
    <property type="entry name" value="PilN"/>
    <property type="match status" value="1"/>
</dbReference>
<evidence type="ECO:0000313" key="4">
    <source>
        <dbReference type="Proteomes" id="UP000093080"/>
    </source>
</evidence>
<keyword evidence="1" id="KW-0175">Coiled coil</keyword>
<dbReference type="InterPro" id="IPR007813">
    <property type="entry name" value="PilN"/>
</dbReference>
<sequence length="441" mass="50166">MRREFLGIYIGSSETRAAIIKGKIQIIQKGALEIKSPSSGIPPLEQLRRLLKATTPSRKRRITIVLPRRHFFMREIPLESLSPAEAKASVKMSISIHSHLPEEEIFYDTLVFQRNGKTIVLLVYIPKERLMPILEVIKETGHKKSLYAVIPPSIALDTTNRELGFIQEEHLCLFNDEKGLVLSLHGKDSWEGSHKLDEEDGIGSFEKLRGMLPPPWNNENIKVYTSFTSENEAHTLHPLASKLQDIFGEDLNYPIFHAITGALASQAFPPVSMHGPRRRPIRLKINLFHVATVLSIAAITVLSVPTYKQYMETSREISALEKKLSAKKKKIIPLREQSKKVEEIKKEIEKIESFIKEYPDILDILDEMARLTPDEAWIKSFNLSGATIRLSAEGPNAVSIMSEWRKCPYFETVRLVSPVTKARDGIERFSVEIKLKKDTKK</sequence>
<feature type="coiled-coil region" evidence="1">
    <location>
        <begin position="310"/>
        <end position="354"/>
    </location>
</feature>
<dbReference type="RefSeq" id="WP_067619733.1">
    <property type="nucleotide sequence ID" value="NZ_MAGO01000010.1"/>
</dbReference>
<name>A0A1B9F422_9BACT</name>
<dbReference type="Gene3D" id="3.30.1490.300">
    <property type="match status" value="1"/>
</dbReference>
<evidence type="ECO:0000313" key="3">
    <source>
        <dbReference type="EMBL" id="OCC14697.1"/>
    </source>
</evidence>
<dbReference type="EMBL" id="MAGO01000010">
    <property type="protein sequence ID" value="OCC14697.1"/>
    <property type="molecule type" value="Genomic_DNA"/>
</dbReference>
<dbReference type="PANTHER" id="PTHR40278">
    <property type="entry name" value="DNA UTILIZATION PROTEIN HOFN"/>
    <property type="match status" value="1"/>
</dbReference>
<dbReference type="AlphaFoldDB" id="A0A1B9F422"/>
<dbReference type="PANTHER" id="PTHR40278:SF1">
    <property type="entry name" value="DNA UTILIZATION PROTEIN HOFN"/>
    <property type="match status" value="1"/>
</dbReference>
<accession>A0A1B9F422</accession>
<keyword evidence="2" id="KW-0812">Transmembrane</keyword>
<keyword evidence="2" id="KW-1133">Transmembrane helix</keyword>
<dbReference type="Gene3D" id="3.30.420.40">
    <property type="match status" value="1"/>
</dbReference>
<proteinExistence type="predicted"/>
<keyword evidence="4" id="KW-1185">Reference proteome</keyword>
<dbReference type="InterPro" id="IPR052534">
    <property type="entry name" value="Extracell_DNA_Util/SecSys_Comp"/>
</dbReference>
<dbReference type="STRING" id="1156395.DBT_2012"/>
<evidence type="ECO:0000256" key="1">
    <source>
        <dbReference type="SAM" id="Coils"/>
    </source>
</evidence>
<organism evidence="3 4">
    <name type="scientific">Dissulfuribacter thermophilus</name>
    <dbReference type="NCBI Taxonomy" id="1156395"/>
    <lineage>
        <taxon>Bacteria</taxon>
        <taxon>Pseudomonadati</taxon>
        <taxon>Thermodesulfobacteriota</taxon>
        <taxon>Dissulfuribacteria</taxon>
        <taxon>Dissulfuribacterales</taxon>
        <taxon>Dissulfuribacteraceae</taxon>
        <taxon>Dissulfuribacter</taxon>
    </lineage>
</organism>
<reference evidence="3 4" key="1">
    <citation type="submission" date="2016-06" db="EMBL/GenBank/DDBJ databases">
        <title>Respiratory ammonification of nitrate coupled to the oxidation of elemental sulfur in deep-sea autotrophic thermophilic bacteria.</title>
        <authorList>
            <person name="Slobodkina G.B."/>
            <person name="Mardanov A.V."/>
            <person name="Ravin N.V."/>
            <person name="Frolova A.A."/>
            <person name="Viryasiv M.B."/>
            <person name="Chernyh N.A."/>
            <person name="Bonch-Osmolovskaya E.A."/>
            <person name="Slobodkin A.I."/>
        </authorList>
    </citation>
    <scope>NUCLEOTIDE SEQUENCE [LARGE SCALE GENOMIC DNA]</scope>
    <source>
        <strain evidence="3 4">S69</strain>
    </source>
</reference>
<dbReference type="PATRIC" id="fig|1156395.6.peg.2034"/>
<feature type="transmembrane region" description="Helical" evidence="2">
    <location>
        <begin position="287"/>
        <end position="307"/>
    </location>
</feature>
<gene>
    <name evidence="3" type="ORF">DBT_2012</name>
</gene>
<protein>
    <submittedName>
        <fullName evidence="3">Uncharacterized protein</fullName>
    </submittedName>
</protein>
<dbReference type="OrthoDB" id="5419311at2"/>